<reference evidence="1 2" key="1">
    <citation type="submission" date="2014-06" db="EMBL/GenBank/DDBJ databases">
        <title>Evolutionary Origins and Diversification of the Mycorrhizal Mutualists.</title>
        <authorList>
            <consortium name="DOE Joint Genome Institute"/>
            <consortium name="Mycorrhizal Genomics Consortium"/>
            <person name="Kohler A."/>
            <person name="Kuo A."/>
            <person name="Nagy L.G."/>
            <person name="Floudas D."/>
            <person name="Copeland A."/>
            <person name="Barry K.W."/>
            <person name="Cichocki N."/>
            <person name="Veneault-Fourrey C."/>
            <person name="LaButti K."/>
            <person name="Lindquist E.A."/>
            <person name="Lipzen A."/>
            <person name="Lundell T."/>
            <person name="Morin E."/>
            <person name="Murat C."/>
            <person name="Riley R."/>
            <person name="Ohm R."/>
            <person name="Sun H."/>
            <person name="Tunlid A."/>
            <person name="Henrissat B."/>
            <person name="Grigoriev I.V."/>
            <person name="Hibbett D.S."/>
            <person name="Martin F."/>
        </authorList>
    </citation>
    <scope>NUCLEOTIDE SEQUENCE [LARGE SCALE GENOMIC DNA]</scope>
    <source>
        <strain evidence="1 2">SS14</strain>
    </source>
</reference>
<proteinExistence type="predicted"/>
<dbReference type="HOGENOM" id="CLU_2948373_0_0_1"/>
<dbReference type="Proteomes" id="UP000054279">
    <property type="component" value="Unassembled WGS sequence"/>
</dbReference>
<accession>A0A0C9TB87</accession>
<dbReference type="AlphaFoldDB" id="A0A0C9TB87"/>
<feature type="non-terminal residue" evidence="1">
    <location>
        <position position="60"/>
    </location>
</feature>
<evidence type="ECO:0000313" key="2">
    <source>
        <dbReference type="Proteomes" id="UP000054279"/>
    </source>
</evidence>
<dbReference type="EMBL" id="KN837372">
    <property type="protein sequence ID" value="KIJ26368.1"/>
    <property type="molecule type" value="Genomic_DNA"/>
</dbReference>
<keyword evidence="2" id="KW-1185">Reference proteome</keyword>
<feature type="non-terminal residue" evidence="1">
    <location>
        <position position="1"/>
    </location>
</feature>
<evidence type="ECO:0000313" key="1">
    <source>
        <dbReference type="EMBL" id="KIJ26368.1"/>
    </source>
</evidence>
<protein>
    <submittedName>
        <fullName evidence="1">Uncharacterized protein</fullName>
    </submittedName>
</protein>
<sequence length="60" mass="7031">VYARRKHAFESRKKGRDASRTYNVLNERYILLCTQGKHPDFPGTMFLHVGYNSFIPNTPM</sequence>
<gene>
    <name evidence="1" type="ORF">M422DRAFT_38266</name>
</gene>
<name>A0A0C9TB87_SPHS4</name>
<organism evidence="1 2">
    <name type="scientific">Sphaerobolus stellatus (strain SS14)</name>
    <dbReference type="NCBI Taxonomy" id="990650"/>
    <lineage>
        <taxon>Eukaryota</taxon>
        <taxon>Fungi</taxon>
        <taxon>Dikarya</taxon>
        <taxon>Basidiomycota</taxon>
        <taxon>Agaricomycotina</taxon>
        <taxon>Agaricomycetes</taxon>
        <taxon>Phallomycetidae</taxon>
        <taxon>Geastrales</taxon>
        <taxon>Sphaerobolaceae</taxon>
        <taxon>Sphaerobolus</taxon>
    </lineage>
</organism>